<dbReference type="EMBL" id="FTMI01000002">
    <property type="protein sequence ID" value="SIQ11768.1"/>
    <property type="molecule type" value="Genomic_DNA"/>
</dbReference>
<dbReference type="AlphaFoldDB" id="A0A1N6Q592"/>
<feature type="signal peptide" evidence="1">
    <location>
        <begin position="1"/>
        <end position="27"/>
    </location>
</feature>
<sequence>MTTTRRRAVRGTAAALAGTLLATTLVAATATTATVPFAAPAAAAPGDVLLAESFDGDDLPEGWTPVLGDWQVRDGRLVGDAPDGSSPARIVFGRSAENYRLDATLRFESVDNASRWAGAILDVAPDGTTPWWQAVLRTTTTAPNGVEIAQRTAADAWNVPYTGSAPTDAATGRDVHLSVEVQGAAVTYALDGRTVLEGRIDRSRDGALGFVTAGATVSVDDVTVTEIEPASYVGGDGELPVTVAHRGYSSVAPENTLAAVAAGMRTGAEYVEVDVHTTADGVPVVLHDQTVDRTTDGTGDVAVLAGEQVTALDAGSWFSPAFAGQRLPSFAQLLDLLETGSSTLLLEIKGPETSAEVERVVDMVVEAGLEDRVVLQSFDVDALRAAREHAPQIPRGLLRGALDADPVTVAQDLGAVMYNPSASALLARPGVVADLNAAGVAVMPYTVNSAADWARLTEIGVDGIITDRAGAFVGWKQAREQEAPAPGAPTVTIVSPAEGTEVERGGTLVVAASTTDADEVVVTLDGEPVDNGAVVPAADLALGEHTVTATARGAGGEATAETTVVVTVTPEGLRSRLAALDLPPGQLTKALDAVEAGRWASVRKVVEKFVRDTATRERLLEEVDHLDGR</sequence>
<evidence type="ECO:0000259" key="2">
    <source>
        <dbReference type="PROSITE" id="PS51704"/>
    </source>
</evidence>
<dbReference type="GO" id="GO:0005975">
    <property type="term" value="P:carbohydrate metabolic process"/>
    <property type="evidence" value="ECO:0007669"/>
    <property type="project" value="UniProtKB-ARBA"/>
</dbReference>
<dbReference type="InterPro" id="IPR013783">
    <property type="entry name" value="Ig-like_fold"/>
</dbReference>
<dbReference type="Pfam" id="PF17957">
    <property type="entry name" value="Big_7"/>
    <property type="match status" value="1"/>
</dbReference>
<dbReference type="Pfam" id="PF06439">
    <property type="entry name" value="3keto-disac_hyd"/>
    <property type="match status" value="1"/>
</dbReference>
<evidence type="ECO:0000313" key="4">
    <source>
        <dbReference type="Proteomes" id="UP000186235"/>
    </source>
</evidence>
<dbReference type="PROSITE" id="PS51318">
    <property type="entry name" value="TAT"/>
    <property type="match status" value="1"/>
</dbReference>
<reference evidence="4" key="1">
    <citation type="submission" date="2017-01" db="EMBL/GenBank/DDBJ databases">
        <authorList>
            <person name="Varghese N."/>
            <person name="Submissions S."/>
        </authorList>
    </citation>
    <scope>NUCLEOTIDE SEQUENCE [LARGE SCALE GENOMIC DNA]</scope>
    <source>
        <strain evidence="4">3bp</strain>
    </source>
</reference>
<dbReference type="GO" id="GO:0008081">
    <property type="term" value="F:phosphoric diester hydrolase activity"/>
    <property type="evidence" value="ECO:0007669"/>
    <property type="project" value="InterPro"/>
</dbReference>
<dbReference type="SUPFAM" id="SSF51695">
    <property type="entry name" value="PLC-like phosphodiesterases"/>
    <property type="match status" value="1"/>
</dbReference>
<keyword evidence="1" id="KW-0732">Signal</keyword>
<accession>A0A1N6Q592</accession>
<keyword evidence="4" id="KW-1185">Reference proteome</keyword>
<gene>
    <name evidence="3" type="ORF">SAMN05518682_1344</name>
</gene>
<dbReference type="GO" id="GO:0006629">
    <property type="term" value="P:lipid metabolic process"/>
    <property type="evidence" value="ECO:0007669"/>
    <property type="project" value="InterPro"/>
</dbReference>
<dbReference type="InterPro" id="IPR010496">
    <property type="entry name" value="AL/BT2_dom"/>
</dbReference>
<evidence type="ECO:0000256" key="1">
    <source>
        <dbReference type="SAM" id="SignalP"/>
    </source>
</evidence>
<dbReference type="Gene3D" id="3.20.20.190">
    <property type="entry name" value="Phosphatidylinositol (PI) phosphodiesterase"/>
    <property type="match status" value="1"/>
</dbReference>
<dbReference type="Pfam" id="PF03009">
    <property type="entry name" value="GDPD"/>
    <property type="match status" value="1"/>
</dbReference>
<dbReference type="RefSeq" id="WP_076404355.1">
    <property type="nucleotide sequence ID" value="NZ_FTMI01000002.1"/>
</dbReference>
<dbReference type="PANTHER" id="PTHR46211:SF14">
    <property type="entry name" value="GLYCEROPHOSPHODIESTER PHOSPHODIESTERASE"/>
    <property type="match status" value="1"/>
</dbReference>
<organism evidence="3 4">
    <name type="scientific">Cellulosimicrobium aquatile</name>
    <dbReference type="NCBI Taxonomy" id="1612203"/>
    <lineage>
        <taxon>Bacteria</taxon>
        <taxon>Bacillati</taxon>
        <taxon>Actinomycetota</taxon>
        <taxon>Actinomycetes</taxon>
        <taxon>Micrococcales</taxon>
        <taxon>Promicromonosporaceae</taxon>
        <taxon>Cellulosimicrobium</taxon>
    </lineage>
</organism>
<dbReference type="Proteomes" id="UP000186235">
    <property type="component" value="Unassembled WGS sequence"/>
</dbReference>
<dbReference type="InterPro" id="IPR017946">
    <property type="entry name" value="PLC-like_Pdiesterase_TIM-brl"/>
</dbReference>
<dbReference type="Gene3D" id="2.60.40.10">
    <property type="entry name" value="Immunoglobulins"/>
    <property type="match status" value="1"/>
</dbReference>
<feature type="domain" description="GP-PDE" evidence="2">
    <location>
        <begin position="240"/>
        <end position="476"/>
    </location>
</feature>
<proteinExistence type="predicted"/>
<name>A0A1N6Q592_9MICO</name>
<dbReference type="InterPro" id="IPR030395">
    <property type="entry name" value="GP_PDE_dom"/>
</dbReference>
<protein>
    <submittedName>
        <fullName evidence="3">Glycerophosphoryl diester phosphodiesterase</fullName>
    </submittedName>
</protein>
<dbReference type="InterPro" id="IPR006311">
    <property type="entry name" value="TAT_signal"/>
</dbReference>
<dbReference type="Gene3D" id="2.60.120.560">
    <property type="entry name" value="Exo-inulinase, domain 1"/>
    <property type="match status" value="1"/>
</dbReference>
<dbReference type="PROSITE" id="PS51704">
    <property type="entry name" value="GP_PDE"/>
    <property type="match status" value="1"/>
</dbReference>
<evidence type="ECO:0000313" key="3">
    <source>
        <dbReference type="EMBL" id="SIQ11768.1"/>
    </source>
</evidence>
<feature type="chain" id="PRO_5038994566" evidence="1">
    <location>
        <begin position="28"/>
        <end position="629"/>
    </location>
</feature>
<dbReference type="PANTHER" id="PTHR46211">
    <property type="entry name" value="GLYCEROPHOSPHORYL DIESTER PHOSPHODIESTERASE"/>
    <property type="match status" value="1"/>
</dbReference>